<feature type="transmembrane region" description="Helical" evidence="6">
    <location>
        <begin position="173"/>
        <end position="193"/>
    </location>
</feature>
<gene>
    <name evidence="7" type="ORF">H8S37_05755</name>
</gene>
<evidence type="ECO:0000313" key="7">
    <source>
        <dbReference type="EMBL" id="MBC5688434.1"/>
    </source>
</evidence>
<dbReference type="InterPro" id="IPR017039">
    <property type="entry name" value="Virul_fac_BrkB"/>
</dbReference>
<feature type="transmembrane region" description="Helical" evidence="6">
    <location>
        <begin position="245"/>
        <end position="264"/>
    </location>
</feature>
<evidence type="ECO:0000256" key="6">
    <source>
        <dbReference type="SAM" id="Phobius"/>
    </source>
</evidence>
<dbReference type="PANTHER" id="PTHR30213">
    <property type="entry name" value="INNER MEMBRANE PROTEIN YHJD"/>
    <property type="match status" value="1"/>
</dbReference>
<feature type="transmembrane region" description="Helical" evidence="6">
    <location>
        <begin position="31"/>
        <end position="52"/>
    </location>
</feature>
<keyword evidence="3 6" id="KW-0812">Transmembrane</keyword>
<dbReference type="PIRSF" id="PIRSF035875">
    <property type="entry name" value="RNase_BN"/>
    <property type="match status" value="1"/>
</dbReference>
<proteinExistence type="predicted"/>
<keyword evidence="4 6" id="KW-1133">Transmembrane helix</keyword>
<evidence type="ECO:0000313" key="8">
    <source>
        <dbReference type="Proteomes" id="UP000652477"/>
    </source>
</evidence>
<dbReference type="GO" id="GO:0005886">
    <property type="term" value="C:plasma membrane"/>
    <property type="evidence" value="ECO:0007669"/>
    <property type="project" value="UniProtKB-SubCell"/>
</dbReference>
<feature type="transmembrane region" description="Helical" evidence="6">
    <location>
        <begin position="90"/>
        <end position="113"/>
    </location>
</feature>
<protein>
    <submittedName>
        <fullName evidence="7">YihY/virulence factor BrkB family protein</fullName>
    </submittedName>
</protein>
<sequence length="300" mass="33872">MAGKSKNIRKNIETVLETISSHHTGAYAAQAAYFFVLSLIPIIILLLTMVQFTSVTMEDVMTAVLQVFPSSVEGLIRSIVLEVYTRSGSIIPITILVALWSAGKGVLSVTSGLNCIYDNIETRNYLYLRVRASFYTVIFILAIMLSLVLSVFGNSISLMVYEHVPFLSKVVDFIIRIRTVVTLVVLTVFWDLVYKFLPNRKNMAKTTLKRQLPGALFTASGWLLISFFFSVYLDVFTGFSSMYGSLTTIILIMLWLYVCMYIILLGGEVNALLEGFTTKKEKADRDKFLDKQKTYDKMKE</sequence>
<dbReference type="PANTHER" id="PTHR30213:SF0">
    <property type="entry name" value="UPF0761 MEMBRANE PROTEIN YIHY"/>
    <property type="match status" value="1"/>
</dbReference>
<comment type="caution">
    <text evidence="7">The sequence shown here is derived from an EMBL/GenBank/DDBJ whole genome shotgun (WGS) entry which is preliminary data.</text>
</comment>
<evidence type="ECO:0000256" key="2">
    <source>
        <dbReference type="ARBA" id="ARBA00022475"/>
    </source>
</evidence>
<name>A0A923LI38_9FIRM</name>
<evidence type="ECO:0000256" key="5">
    <source>
        <dbReference type="ARBA" id="ARBA00023136"/>
    </source>
</evidence>
<evidence type="ECO:0000256" key="4">
    <source>
        <dbReference type="ARBA" id="ARBA00022989"/>
    </source>
</evidence>
<comment type="subcellular location">
    <subcellularLocation>
        <location evidence="1">Cell membrane</location>
        <topology evidence="1">Multi-pass membrane protein</topology>
    </subcellularLocation>
</comment>
<accession>A0A923LI38</accession>
<reference evidence="7" key="1">
    <citation type="submission" date="2020-08" db="EMBL/GenBank/DDBJ databases">
        <title>Genome public.</title>
        <authorList>
            <person name="Liu C."/>
            <person name="Sun Q."/>
        </authorList>
    </citation>
    <scope>NUCLEOTIDE SEQUENCE</scope>
    <source>
        <strain evidence="7">NSJ-55</strain>
    </source>
</reference>
<dbReference type="NCBIfam" id="TIGR00765">
    <property type="entry name" value="yihY_not_rbn"/>
    <property type="match status" value="1"/>
</dbReference>
<dbReference type="AlphaFoldDB" id="A0A923LI38"/>
<organism evidence="7 8">
    <name type="scientific">Mediterraneibacter hominis</name>
    <dbReference type="NCBI Taxonomy" id="2763054"/>
    <lineage>
        <taxon>Bacteria</taxon>
        <taxon>Bacillati</taxon>
        <taxon>Bacillota</taxon>
        <taxon>Clostridia</taxon>
        <taxon>Lachnospirales</taxon>
        <taxon>Lachnospiraceae</taxon>
        <taxon>Mediterraneibacter</taxon>
    </lineage>
</organism>
<evidence type="ECO:0000256" key="1">
    <source>
        <dbReference type="ARBA" id="ARBA00004651"/>
    </source>
</evidence>
<keyword evidence="8" id="KW-1185">Reference proteome</keyword>
<dbReference type="EMBL" id="JACOPF010000001">
    <property type="protein sequence ID" value="MBC5688434.1"/>
    <property type="molecule type" value="Genomic_DNA"/>
</dbReference>
<keyword evidence="2" id="KW-1003">Cell membrane</keyword>
<feature type="transmembrane region" description="Helical" evidence="6">
    <location>
        <begin position="134"/>
        <end position="153"/>
    </location>
</feature>
<evidence type="ECO:0000256" key="3">
    <source>
        <dbReference type="ARBA" id="ARBA00022692"/>
    </source>
</evidence>
<dbReference type="Proteomes" id="UP000652477">
    <property type="component" value="Unassembled WGS sequence"/>
</dbReference>
<feature type="transmembrane region" description="Helical" evidence="6">
    <location>
        <begin position="214"/>
        <end position="233"/>
    </location>
</feature>
<dbReference type="Pfam" id="PF03631">
    <property type="entry name" value="Virul_fac_BrkB"/>
    <property type="match status" value="1"/>
</dbReference>
<keyword evidence="5 6" id="KW-0472">Membrane</keyword>
<dbReference type="RefSeq" id="WP_186875048.1">
    <property type="nucleotide sequence ID" value="NZ_JACOPF010000001.1"/>
</dbReference>